<organism evidence="2 3">
    <name type="scientific">Pseudocercospora fijiensis (strain CIRAD86)</name>
    <name type="common">Black leaf streak disease fungus</name>
    <name type="synonym">Mycosphaerella fijiensis</name>
    <dbReference type="NCBI Taxonomy" id="383855"/>
    <lineage>
        <taxon>Eukaryota</taxon>
        <taxon>Fungi</taxon>
        <taxon>Dikarya</taxon>
        <taxon>Ascomycota</taxon>
        <taxon>Pezizomycotina</taxon>
        <taxon>Dothideomycetes</taxon>
        <taxon>Dothideomycetidae</taxon>
        <taxon>Mycosphaerellales</taxon>
        <taxon>Mycosphaerellaceae</taxon>
        <taxon>Pseudocercospora</taxon>
    </lineage>
</organism>
<dbReference type="VEuPathDB" id="FungiDB:MYCFIDRAFT_169166"/>
<feature type="region of interest" description="Disordered" evidence="1">
    <location>
        <begin position="81"/>
        <end position="122"/>
    </location>
</feature>
<dbReference type="HOGENOM" id="CLU_1402988_0_0_1"/>
<evidence type="ECO:0000256" key="1">
    <source>
        <dbReference type="SAM" id="MobiDB-lite"/>
    </source>
</evidence>
<evidence type="ECO:0000313" key="3">
    <source>
        <dbReference type="Proteomes" id="UP000016932"/>
    </source>
</evidence>
<evidence type="ECO:0000313" key="2">
    <source>
        <dbReference type="EMBL" id="EME87311.1"/>
    </source>
</evidence>
<dbReference type="EMBL" id="KB446555">
    <property type="protein sequence ID" value="EME87311.1"/>
    <property type="molecule type" value="Genomic_DNA"/>
</dbReference>
<dbReference type="Proteomes" id="UP000016932">
    <property type="component" value="Unassembled WGS sequence"/>
</dbReference>
<dbReference type="RefSeq" id="XP_007920800.1">
    <property type="nucleotide sequence ID" value="XM_007922609.1"/>
</dbReference>
<gene>
    <name evidence="2" type="ORF">MYCFIDRAFT_169166</name>
</gene>
<dbReference type="GeneID" id="19332330"/>
<protein>
    <submittedName>
        <fullName evidence="2">Uncharacterized protein</fullName>
    </submittedName>
</protein>
<accession>N1Q725</accession>
<name>N1Q725_PSEFD</name>
<feature type="compositionally biased region" description="Basic and acidic residues" evidence="1">
    <location>
        <begin position="113"/>
        <end position="122"/>
    </location>
</feature>
<dbReference type="AlphaFoldDB" id="N1Q725"/>
<dbReference type="KEGG" id="pfj:MYCFIDRAFT_169166"/>
<proteinExistence type="predicted"/>
<reference evidence="2 3" key="1">
    <citation type="journal article" date="2012" name="PLoS Pathog.">
        <title>Diverse lifestyles and strategies of plant pathogenesis encoded in the genomes of eighteen Dothideomycetes fungi.</title>
        <authorList>
            <person name="Ohm R.A."/>
            <person name="Feau N."/>
            <person name="Henrissat B."/>
            <person name="Schoch C.L."/>
            <person name="Horwitz B.A."/>
            <person name="Barry K.W."/>
            <person name="Condon B.J."/>
            <person name="Copeland A.C."/>
            <person name="Dhillon B."/>
            <person name="Glaser F."/>
            <person name="Hesse C.N."/>
            <person name="Kosti I."/>
            <person name="LaButti K."/>
            <person name="Lindquist E.A."/>
            <person name="Lucas S."/>
            <person name="Salamov A.A."/>
            <person name="Bradshaw R.E."/>
            <person name="Ciuffetti L."/>
            <person name="Hamelin R.C."/>
            <person name="Kema G.H.J."/>
            <person name="Lawrence C."/>
            <person name="Scott J.A."/>
            <person name="Spatafora J.W."/>
            <person name="Turgeon B.G."/>
            <person name="de Wit P.J.G.M."/>
            <person name="Zhong S."/>
            <person name="Goodwin S.B."/>
            <person name="Grigoriev I.V."/>
        </authorList>
    </citation>
    <scope>NUCLEOTIDE SEQUENCE [LARGE SCALE GENOMIC DNA]</scope>
    <source>
        <strain evidence="2 3">CIRAD86</strain>
    </source>
</reference>
<sequence length="194" mass="22286">MPCVDWTGPNRPTYEQRVFHSKRSRQAPFCQIGICINNLTHSQLKYCWLSGFMKLCTFPQCAGNGKSAVHNHGERYEYQQVSRRERKHKEVAGMDNGEEEADLKDVKKKKNSRTGETDETRKIKHIDEPDHQARAAEETNRPKKKVVGKNETAVPITPSMVQVSSRTIIPYHWSVECAPIGAQKWKVTCMDEEE</sequence>
<keyword evidence="3" id="KW-1185">Reference proteome</keyword>